<keyword evidence="6" id="KW-0175">Coiled coil</keyword>
<dbReference type="PANTHER" id="PTHR44329:SF288">
    <property type="entry name" value="MITOGEN-ACTIVATED PROTEIN KINASE KINASE KINASE 20"/>
    <property type="match status" value="1"/>
</dbReference>
<feature type="domain" description="Protein kinase" evidence="8">
    <location>
        <begin position="13"/>
        <end position="265"/>
    </location>
</feature>
<feature type="compositionally biased region" description="Low complexity" evidence="7">
    <location>
        <begin position="870"/>
        <end position="881"/>
    </location>
</feature>
<feature type="compositionally biased region" description="Basic residues" evidence="7">
    <location>
        <begin position="919"/>
        <end position="930"/>
    </location>
</feature>
<dbReference type="PROSITE" id="PS00108">
    <property type="entry name" value="PROTEIN_KINASE_ST"/>
    <property type="match status" value="1"/>
</dbReference>
<evidence type="ECO:0000256" key="6">
    <source>
        <dbReference type="SAM" id="Coils"/>
    </source>
</evidence>
<evidence type="ECO:0000256" key="2">
    <source>
        <dbReference type="ARBA" id="ARBA00022679"/>
    </source>
</evidence>
<evidence type="ECO:0000313" key="10">
    <source>
        <dbReference type="EMBL" id="KAK6165611.1"/>
    </source>
</evidence>
<dbReference type="Gene3D" id="1.10.510.10">
    <property type="entry name" value="Transferase(Phosphotransferase) domain 1"/>
    <property type="match status" value="1"/>
</dbReference>
<sequence length="930" mass="105865">MTDIFCELDIDDLLFYERCGGGTFGSVYRALWKSQNMIVAVKRLLVLEKEAQVLSVLSHRNIIQFYGAVIDEHNFCLITEYAANGSLYAYLKNPENELDFSQILRWAREIATGMNYLHCEAPIKVIHRDLKSKNVVISEDWTCKLCDFGASRFIGSTTKMSLAGTFPWMAPEVIQSFPVSETCDTWSYGVVLWELLTHQVPFNGIEGFQVAWLIVEKGERLTIPSTCPPCFARLMRQCWEMEPKKRPSFKQILIELDRLLEDDFVADQTNSFLEHKEIWKKEIETTLTRLKRAEKDIGVKEKELQSREQQLRVREKDLEQQFKVVQLDNHDVNTWREVDVYQWVMLLGNNGNTCDLAQYADLFLANNITGRRLLRLQQSDLRDMGITSIGHYIDLHTEIELLKAHNYRLINFPPLSPMEMKPVHSEPSFIVEHRTISLTLIFGHHLRHGHSQEEDKWKMYVEVDEDENIEGHNPLLYISDVSFICKSPSFGTFKLKQPPFIMEKWCVGIVEGMTIECLVNYESSVKNPRTTRHLHQINPLHSDSVQQTVTLTLEQTVPSTASTSASHDVPYSPIRSKSVNQKSTLKGAWMNRFAERDIIINDHKKSPDVWSSIVSGRKPSFTSVAGSLQPKPVPGSNAVLQPSFDSSASLLSNMSRRNSELHNASADPLPGETNQKNLKVKFVLGDGDTSNSSSSGFSERQTGSYAEICRKCQSDAPVQSQALRTEKQSIVRKSHHNNQNQDQHRYESSRNWRGGHNINRQFSSNLPRNYSAQGRGGVGHNRGYKKQVSRNNSDSEPNYSNPQLLKPNEIPQRETVSGDPYVRTSQTPAYRGKPPKKINPPQERHTAIYKEVQRNNGQNPKPPTVSPKASSSDQPSPNSSPARSIDSSTGDQQTADKWVVVERKKKSDETSKPLPPSRGRGRRQNRGRYN</sequence>
<dbReference type="GO" id="GO:0005524">
    <property type="term" value="F:ATP binding"/>
    <property type="evidence" value="ECO:0007669"/>
    <property type="project" value="UniProtKB-KW"/>
</dbReference>
<dbReference type="Gene3D" id="1.10.150.50">
    <property type="entry name" value="Transcription Factor, Ets-1"/>
    <property type="match status" value="1"/>
</dbReference>
<keyword evidence="3" id="KW-0547">Nucleotide-binding</keyword>
<dbReference type="PANTHER" id="PTHR44329">
    <property type="entry name" value="SERINE/THREONINE-PROTEIN KINASE TNNI3K-RELATED"/>
    <property type="match status" value="1"/>
</dbReference>
<dbReference type="GO" id="GO:0004674">
    <property type="term" value="F:protein serine/threonine kinase activity"/>
    <property type="evidence" value="ECO:0007669"/>
    <property type="project" value="UniProtKB-KW"/>
</dbReference>
<protein>
    <recommendedName>
        <fullName evidence="12">Mitogen-activated protein kinase kinase kinase MLT</fullName>
    </recommendedName>
</protein>
<dbReference type="SMART" id="SM00454">
    <property type="entry name" value="SAM"/>
    <property type="match status" value="1"/>
</dbReference>
<evidence type="ECO:0000256" key="7">
    <source>
        <dbReference type="SAM" id="MobiDB-lite"/>
    </source>
</evidence>
<dbReference type="InterPro" id="IPR013761">
    <property type="entry name" value="SAM/pointed_sf"/>
</dbReference>
<evidence type="ECO:0008006" key="12">
    <source>
        <dbReference type="Google" id="ProtNLM"/>
    </source>
</evidence>
<feature type="compositionally biased region" description="Polar residues" evidence="7">
    <location>
        <begin position="885"/>
        <end position="895"/>
    </location>
</feature>
<dbReference type="InterPro" id="IPR008271">
    <property type="entry name" value="Ser/Thr_kinase_AS"/>
</dbReference>
<evidence type="ECO:0000313" key="11">
    <source>
        <dbReference type="Proteomes" id="UP001347796"/>
    </source>
</evidence>
<dbReference type="EMBL" id="JAZGQO010000021">
    <property type="protein sequence ID" value="KAK6165611.1"/>
    <property type="molecule type" value="Genomic_DNA"/>
</dbReference>
<evidence type="ECO:0000256" key="5">
    <source>
        <dbReference type="ARBA" id="ARBA00022840"/>
    </source>
</evidence>
<evidence type="ECO:0000256" key="4">
    <source>
        <dbReference type="ARBA" id="ARBA00022777"/>
    </source>
</evidence>
<evidence type="ECO:0000259" key="8">
    <source>
        <dbReference type="PROSITE" id="PS50011"/>
    </source>
</evidence>
<keyword evidence="5" id="KW-0067">ATP-binding</keyword>
<organism evidence="10 11">
    <name type="scientific">Patella caerulea</name>
    <name type="common">Rayed Mediterranean limpet</name>
    <dbReference type="NCBI Taxonomy" id="87958"/>
    <lineage>
        <taxon>Eukaryota</taxon>
        <taxon>Metazoa</taxon>
        <taxon>Spiralia</taxon>
        <taxon>Lophotrochozoa</taxon>
        <taxon>Mollusca</taxon>
        <taxon>Gastropoda</taxon>
        <taxon>Patellogastropoda</taxon>
        <taxon>Patelloidea</taxon>
        <taxon>Patellidae</taxon>
        <taxon>Patella</taxon>
    </lineage>
</organism>
<feature type="domain" description="SAM" evidence="9">
    <location>
        <begin position="335"/>
        <end position="405"/>
    </location>
</feature>
<feature type="compositionally biased region" description="Basic and acidic residues" evidence="7">
    <location>
        <begin position="842"/>
        <end position="853"/>
    </location>
</feature>
<keyword evidence="11" id="KW-1185">Reference proteome</keyword>
<dbReference type="PRINTS" id="PR00109">
    <property type="entry name" value="TYRKINASE"/>
</dbReference>
<dbReference type="SMART" id="SM00220">
    <property type="entry name" value="S_TKc"/>
    <property type="match status" value="1"/>
</dbReference>
<feature type="coiled-coil region" evidence="6">
    <location>
        <begin position="276"/>
        <end position="321"/>
    </location>
</feature>
<name>A0AAN8GAZ4_PATCE</name>
<accession>A0AAN8GAZ4</accession>
<dbReference type="InterPro" id="IPR000719">
    <property type="entry name" value="Prot_kinase_dom"/>
</dbReference>
<reference evidence="10 11" key="1">
    <citation type="submission" date="2024-01" db="EMBL/GenBank/DDBJ databases">
        <title>The genome of the rayed Mediterranean limpet Patella caerulea (Linnaeus, 1758).</title>
        <authorList>
            <person name="Anh-Thu Weber A."/>
            <person name="Halstead-Nussloch G."/>
        </authorList>
    </citation>
    <scope>NUCLEOTIDE SEQUENCE [LARGE SCALE GENOMIC DNA]</scope>
    <source>
        <strain evidence="10">AATW-2023a</strain>
        <tissue evidence="10">Whole specimen</tissue>
    </source>
</reference>
<dbReference type="GO" id="GO:0005737">
    <property type="term" value="C:cytoplasm"/>
    <property type="evidence" value="ECO:0007669"/>
    <property type="project" value="TreeGrafter"/>
</dbReference>
<dbReference type="SUPFAM" id="SSF47769">
    <property type="entry name" value="SAM/Pointed domain"/>
    <property type="match status" value="1"/>
</dbReference>
<proteinExistence type="predicted"/>
<feature type="compositionally biased region" description="Basic and acidic residues" evidence="7">
    <location>
        <begin position="899"/>
        <end position="911"/>
    </location>
</feature>
<dbReference type="InterPro" id="IPR001660">
    <property type="entry name" value="SAM"/>
</dbReference>
<dbReference type="SUPFAM" id="SSF56112">
    <property type="entry name" value="Protein kinase-like (PK-like)"/>
    <property type="match status" value="1"/>
</dbReference>
<dbReference type="Proteomes" id="UP001347796">
    <property type="component" value="Unassembled WGS sequence"/>
</dbReference>
<keyword evidence="4" id="KW-0418">Kinase</keyword>
<dbReference type="InterPro" id="IPR011009">
    <property type="entry name" value="Kinase-like_dom_sf"/>
</dbReference>
<evidence type="ECO:0000256" key="3">
    <source>
        <dbReference type="ARBA" id="ARBA00022741"/>
    </source>
</evidence>
<dbReference type="Gene3D" id="3.30.200.20">
    <property type="entry name" value="Phosphorylase Kinase, domain 1"/>
    <property type="match status" value="1"/>
</dbReference>
<dbReference type="Pfam" id="PF00536">
    <property type="entry name" value="SAM_1"/>
    <property type="match status" value="1"/>
</dbReference>
<gene>
    <name evidence="10" type="ORF">SNE40_022508</name>
</gene>
<feature type="compositionally biased region" description="Polar residues" evidence="7">
    <location>
        <begin position="789"/>
        <end position="803"/>
    </location>
</feature>
<evidence type="ECO:0000256" key="1">
    <source>
        <dbReference type="ARBA" id="ARBA00022527"/>
    </source>
</evidence>
<feature type="compositionally biased region" description="Polar residues" evidence="7">
    <location>
        <begin position="758"/>
        <end position="772"/>
    </location>
</feature>
<dbReference type="AlphaFoldDB" id="A0AAN8GAZ4"/>
<dbReference type="Pfam" id="PF07714">
    <property type="entry name" value="PK_Tyr_Ser-Thr"/>
    <property type="match status" value="1"/>
</dbReference>
<evidence type="ECO:0000259" key="9">
    <source>
        <dbReference type="PROSITE" id="PS50105"/>
    </source>
</evidence>
<dbReference type="PROSITE" id="PS50105">
    <property type="entry name" value="SAM_DOMAIN"/>
    <property type="match status" value="1"/>
</dbReference>
<dbReference type="InterPro" id="IPR001245">
    <property type="entry name" value="Ser-Thr/Tyr_kinase_cat_dom"/>
</dbReference>
<keyword evidence="2" id="KW-0808">Transferase</keyword>
<comment type="caution">
    <text evidence="10">The sequence shown here is derived from an EMBL/GenBank/DDBJ whole genome shotgun (WGS) entry which is preliminary data.</text>
</comment>
<dbReference type="PROSITE" id="PS50011">
    <property type="entry name" value="PROTEIN_KINASE_DOM"/>
    <property type="match status" value="1"/>
</dbReference>
<keyword evidence="1" id="KW-0723">Serine/threonine-protein kinase</keyword>
<dbReference type="InterPro" id="IPR051681">
    <property type="entry name" value="Ser/Thr_Kinases-Pseudokinases"/>
</dbReference>
<feature type="region of interest" description="Disordered" evidence="7">
    <location>
        <begin position="715"/>
        <end position="930"/>
    </location>
</feature>